<evidence type="ECO:0000313" key="2">
    <source>
        <dbReference type="EMBL" id="GBN72664.1"/>
    </source>
</evidence>
<dbReference type="Proteomes" id="UP000499080">
    <property type="component" value="Unassembled WGS sequence"/>
</dbReference>
<keyword evidence="3" id="KW-1185">Reference proteome</keyword>
<dbReference type="EMBL" id="BGPR01016350">
    <property type="protein sequence ID" value="GBN72664.1"/>
    <property type="molecule type" value="Genomic_DNA"/>
</dbReference>
<organism evidence="2 3">
    <name type="scientific">Araneus ventricosus</name>
    <name type="common">Orbweaver spider</name>
    <name type="synonym">Epeira ventricosa</name>
    <dbReference type="NCBI Taxonomy" id="182803"/>
    <lineage>
        <taxon>Eukaryota</taxon>
        <taxon>Metazoa</taxon>
        <taxon>Ecdysozoa</taxon>
        <taxon>Arthropoda</taxon>
        <taxon>Chelicerata</taxon>
        <taxon>Arachnida</taxon>
        <taxon>Araneae</taxon>
        <taxon>Araneomorphae</taxon>
        <taxon>Entelegynae</taxon>
        <taxon>Araneoidea</taxon>
        <taxon>Araneidae</taxon>
        <taxon>Araneus</taxon>
    </lineage>
</organism>
<evidence type="ECO:0000313" key="3">
    <source>
        <dbReference type="Proteomes" id="UP000499080"/>
    </source>
</evidence>
<dbReference type="AlphaFoldDB" id="A0A4Y2RA52"/>
<reference evidence="2 3" key="1">
    <citation type="journal article" date="2019" name="Sci. Rep.">
        <title>Orb-weaving spider Araneus ventricosus genome elucidates the spidroin gene catalogue.</title>
        <authorList>
            <person name="Kono N."/>
            <person name="Nakamura H."/>
            <person name="Ohtoshi R."/>
            <person name="Moran D.A.P."/>
            <person name="Shinohara A."/>
            <person name="Yoshida Y."/>
            <person name="Fujiwara M."/>
            <person name="Mori M."/>
            <person name="Tomita M."/>
            <person name="Arakawa K."/>
        </authorList>
    </citation>
    <scope>NUCLEOTIDE SEQUENCE [LARGE SCALE GENOMIC DNA]</scope>
</reference>
<dbReference type="EMBL" id="BGPR01122550">
    <property type="protein sequence ID" value="GBN24501.1"/>
    <property type="molecule type" value="Genomic_DNA"/>
</dbReference>
<comment type="caution">
    <text evidence="2">The sequence shown here is derived from an EMBL/GenBank/DDBJ whole genome shotgun (WGS) entry which is preliminary data.</text>
</comment>
<gene>
    <name evidence="2" type="ORF">AVEN_120153_1</name>
    <name evidence="1" type="ORF">AVEN_169540_1</name>
</gene>
<name>A0A4Y2RA52_ARAVE</name>
<evidence type="ECO:0000313" key="1">
    <source>
        <dbReference type="EMBL" id="GBN24501.1"/>
    </source>
</evidence>
<sequence length="75" mass="8244">MASSFGGYQPLRLLVVRFPEGHYLPYETSNSATSEGQHSGHILAIPADSLSLAVENMVLRLEHIAEHEAGHIDKF</sequence>
<dbReference type="OrthoDB" id="6469553at2759"/>
<protein>
    <submittedName>
        <fullName evidence="2">Uncharacterized protein</fullName>
    </submittedName>
</protein>
<accession>A0A4Y2RA52</accession>
<proteinExistence type="predicted"/>